<dbReference type="RefSeq" id="WP_173808686.1">
    <property type="nucleotide sequence ID" value="NZ_JABSNP010000003.1"/>
</dbReference>
<evidence type="ECO:0000256" key="1">
    <source>
        <dbReference type="SAM" id="MobiDB-lite"/>
    </source>
</evidence>
<keyword evidence="3" id="KW-1185">Reference proteome</keyword>
<evidence type="ECO:0008006" key="4">
    <source>
        <dbReference type="Google" id="ProtNLM"/>
    </source>
</evidence>
<dbReference type="Proteomes" id="UP000779507">
    <property type="component" value="Unassembled WGS sequence"/>
</dbReference>
<feature type="compositionally biased region" description="Basic residues" evidence="1">
    <location>
        <begin position="127"/>
        <end position="138"/>
    </location>
</feature>
<evidence type="ECO:0000313" key="2">
    <source>
        <dbReference type="EMBL" id="NRT17908.1"/>
    </source>
</evidence>
<accession>A0ABX2FLA3</accession>
<feature type="region of interest" description="Disordered" evidence="1">
    <location>
        <begin position="105"/>
        <end position="138"/>
    </location>
</feature>
<evidence type="ECO:0000313" key="3">
    <source>
        <dbReference type="Proteomes" id="UP000779507"/>
    </source>
</evidence>
<feature type="region of interest" description="Disordered" evidence="1">
    <location>
        <begin position="1"/>
        <end position="42"/>
    </location>
</feature>
<protein>
    <recommendedName>
        <fullName evidence="4">DUF3618 domain-containing protein</fullName>
    </recommendedName>
</protein>
<gene>
    <name evidence="2" type="ORF">HNP98_000719</name>
</gene>
<sequence>MRSTPHPDAASDAPAAAPTAAAPQAAPTAAAPEAAGHPLDDAVAQGKQWLDGVDLNQLVGQLPQSVRDLGTQVAGRVRGLSPTQQAVGAAALAFGLGLLVVRSRRNDRTADAKASGKYRSKFDGKPFKGRGKSKFAAS</sequence>
<dbReference type="EMBL" id="JABSNP010000003">
    <property type="protein sequence ID" value="NRT17908.1"/>
    <property type="molecule type" value="Genomic_DNA"/>
</dbReference>
<reference evidence="2 3" key="1">
    <citation type="submission" date="2020-05" db="EMBL/GenBank/DDBJ databases">
        <title>Genomic Encyclopedia of Type Strains, Phase IV (KMG-V): Genome sequencing to study the core and pangenomes of soil and plant-associated prokaryotes.</title>
        <authorList>
            <person name="Whitman W."/>
        </authorList>
    </citation>
    <scope>NUCLEOTIDE SEQUENCE [LARGE SCALE GENOMIC DNA]</scope>
    <source>
        <strain evidence="2 3">9A</strain>
    </source>
</reference>
<feature type="compositionally biased region" description="Low complexity" evidence="1">
    <location>
        <begin position="7"/>
        <end position="35"/>
    </location>
</feature>
<proteinExistence type="predicted"/>
<name>A0ABX2FLA3_9BACT</name>
<organism evidence="2 3">
    <name type="scientific">Hymenobacter caeli</name>
    <dbReference type="NCBI Taxonomy" id="2735894"/>
    <lineage>
        <taxon>Bacteria</taxon>
        <taxon>Pseudomonadati</taxon>
        <taxon>Bacteroidota</taxon>
        <taxon>Cytophagia</taxon>
        <taxon>Cytophagales</taxon>
        <taxon>Hymenobacteraceae</taxon>
        <taxon>Hymenobacter</taxon>
    </lineage>
</organism>
<comment type="caution">
    <text evidence="2">The sequence shown here is derived from an EMBL/GenBank/DDBJ whole genome shotgun (WGS) entry which is preliminary data.</text>
</comment>